<evidence type="ECO:0000256" key="2">
    <source>
        <dbReference type="ARBA" id="ARBA00005695"/>
    </source>
</evidence>
<organism evidence="7 8">
    <name type="scientific">Chelatococcus asaccharovorans</name>
    <dbReference type="NCBI Taxonomy" id="28210"/>
    <lineage>
        <taxon>Bacteria</taxon>
        <taxon>Pseudomonadati</taxon>
        <taxon>Pseudomonadota</taxon>
        <taxon>Alphaproteobacteria</taxon>
        <taxon>Hyphomicrobiales</taxon>
        <taxon>Chelatococcaceae</taxon>
        <taxon>Chelatococcus</taxon>
    </lineage>
</organism>
<keyword evidence="3" id="KW-0813">Transport</keyword>
<dbReference type="InterPro" id="IPR030678">
    <property type="entry name" value="Peptide/Ni-bd"/>
</dbReference>
<dbReference type="Gene3D" id="3.10.105.10">
    <property type="entry name" value="Dipeptide-binding Protein, Domain 3"/>
    <property type="match status" value="1"/>
</dbReference>
<sequence length="511" mass="55272">MVTTISKLAGAAPGSWRSLTVAAWLGASLAGALASSASAETLTIALSSTVNTLDPTQAQVVGTDVSVAAHLYSPLVARGPDGKLYGVLAESWQPEGDAAWLFNLKPGVTFPGGEPLDAEAVKWNIDRIRNPETKSRNRAWFDPVSEVEVVSPTQVRIKTKGPYPTLPDQLSMIFFLSPEWMKTHNPATEAYGTGPYTLKQFVAGDRLILAPNDKAVLEKPTFDEVSMRVVPEASARVAGILAGELDLAFDLPLEDVERIKKSGRADAGWVPSSRSMVVRMNTLKAPLAGNTKLRQALNYAVDKEGMVEALLGGLGTVSQCQIMTPAYFGFNKDLKPYPYDPAKAKQLLKEAGVTTPLKIDLEVPLNRYFMASEIGQIVAGQLQDVGVEATIKEMDFGAWVKTYAGRDMGQMALLGQAWPTLDADGMLSLYAAANPTAYFDDKPFDEALKAGRGTTDPAKRLEAYKTATARMCEEAPVIFLFAQPFTYGTSKKITWKARGGDWVRATDVVKK</sequence>
<dbReference type="Pfam" id="PF00496">
    <property type="entry name" value="SBP_bac_5"/>
    <property type="match status" value="1"/>
</dbReference>
<dbReference type="PANTHER" id="PTHR30290">
    <property type="entry name" value="PERIPLASMIC BINDING COMPONENT OF ABC TRANSPORTER"/>
    <property type="match status" value="1"/>
</dbReference>
<dbReference type="GO" id="GO:0030288">
    <property type="term" value="C:outer membrane-bounded periplasmic space"/>
    <property type="evidence" value="ECO:0007669"/>
    <property type="project" value="UniProtKB-ARBA"/>
</dbReference>
<dbReference type="PIRSF" id="PIRSF002741">
    <property type="entry name" value="MppA"/>
    <property type="match status" value="1"/>
</dbReference>
<evidence type="ECO:0000313" key="8">
    <source>
        <dbReference type="Proteomes" id="UP000248021"/>
    </source>
</evidence>
<name>A0A2V3U7U2_9HYPH</name>
<dbReference type="GO" id="GO:0015833">
    <property type="term" value="P:peptide transport"/>
    <property type="evidence" value="ECO:0007669"/>
    <property type="project" value="TreeGrafter"/>
</dbReference>
<dbReference type="InterPro" id="IPR039424">
    <property type="entry name" value="SBP_5"/>
</dbReference>
<protein>
    <submittedName>
        <fullName evidence="7">Peptide/nickel transport system substrate-binding protein</fullName>
    </submittedName>
</protein>
<dbReference type="RefSeq" id="WP_110377247.1">
    <property type="nucleotide sequence ID" value="NZ_JAHBRY010000002.1"/>
</dbReference>
<feature type="chain" id="PRO_5015993126" evidence="5">
    <location>
        <begin position="40"/>
        <end position="511"/>
    </location>
</feature>
<dbReference type="SUPFAM" id="SSF53850">
    <property type="entry name" value="Periplasmic binding protein-like II"/>
    <property type="match status" value="1"/>
</dbReference>
<gene>
    <name evidence="7" type="ORF">C7450_11222</name>
</gene>
<keyword evidence="4 5" id="KW-0732">Signal</keyword>
<evidence type="ECO:0000256" key="5">
    <source>
        <dbReference type="SAM" id="SignalP"/>
    </source>
</evidence>
<dbReference type="AlphaFoldDB" id="A0A2V3U7U2"/>
<proteinExistence type="inferred from homology"/>
<dbReference type="Gene3D" id="3.40.190.10">
    <property type="entry name" value="Periplasmic binding protein-like II"/>
    <property type="match status" value="1"/>
</dbReference>
<evidence type="ECO:0000256" key="1">
    <source>
        <dbReference type="ARBA" id="ARBA00004418"/>
    </source>
</evidence>
<feature type="signal peptide" evidence="5">
    <location>
        <begin position="1"/>
        <end position="39"/>
    </location>
</feature>
<dbReference type="GO" id="GO:0043190">
    <property type="term" value="C:ATP-binding cassette (ABC) transporter complex"/>
    <property type="evidence" value="ECO:0007669"/>
    <property type="project" value="InterPro"/>
</dbReference>
<dbReference type="InterPro" id="IPR000914">
    <property type="entry name" value="SBP_5_dom"/>
</dbReference>
<dbReference type="Proteomes" id="UP000248021">
    <property type="component" value="Unassembled WGS sequence"/>
</dbReference>
<comment type="subcellular location">
    <subcellularLocation>
        <location evidence="1">Periplasm</location>
    </subcellularLocation>
</comment>
<dbReference type="GO" id="GO:1904680">
    <property type="term" value="F:peptide transmembrane transporter activity"/>
    <property type="evidence" value="ECO:0007669"/>
    <property type="project" value="TreeGrafter"/>
</dbReference>
<dbReference type="OrthoDB" id="9803988at2"/>
<accession>A0A2V3U7U2</accession>
<comment type="similarity">
    <text evidence="2">Belongs to the bacterial solute-binding protein 5 family.</text>
</comment>
<evidence type="ECO:0000256" key="4">
    <source>
        <dbReference type="ARBA" id="ARBA00022729"/>
    </source>
</evidence>
<dbReference type="PANTHER" id="PTHR30290:SF9">
    <property type="entry name" value="OLIGOPEPTIDE-BINDING PROTEIN APPA"/>
    <property type="match status" value="1"/>
</dbReference>
<dbReference type="Gene3D" id="3.90.76.10">
    <property type="entry name" value="Dipeptide-binding Protein, Domain 1"/>
    <property type="match status" value="1"/>
</dbReference>
<evidence type="ECO:0000256" key="3">
    <source>
        <dbReference type="ARBA" id="ARBA00022448"/>
    </source>
</evidence>
<reference evidence="7 8" key="1">
    <citation type="submission" date="2018-05" db="EMBL/GenBank/DDBJ databases">
        <title>Genomic Encyclopedia of Type Strains, Phase IV (KMG-IV): sequencing the most valuable type-strain genomes for metagenomic binning, comparative biology and taxonomic classification.</title>
        <authorList>
            <person name="Goeker M."/>
        </authorList>
    </citation>
    <scope>NUCLEOTIDE SEQUENCE [LARGE SCALE GENOMIC DNA]</scope>
    <source>
        <strain evidence="7 8">DSM 6462</strain>
    </source>
</reference>
<dbReference type="EMBL" id="QJJK01000012">
    <property type="protein sequence ID" value="PXW53993.1"/>
    <property type="molecule type" value="Genomic_DNA"/>
</dbReference>
<feature type="domain" description="Solute-binding protein family 5" evidence="6">
    <location>
        <begin position="84"/>
        <end position="433"/>
    </location>
</feature>
<evidence type="ECO:0000313" key="7">
    <source>
        <dbReference type="EMBL" id="PXW53993.1"/>
    </source>
</evidence>
<evidence type="ECO:0000259" key="6">
    <source>
        <dbReference type="Pfam" id="PF00496"/>
    </source>
</evidence>
<comment type="caution">
    <text evidence="7">The sequence shown here is derived from an EMBL/GenBank/DDBJ whole genome shotgun (WGS) entry which is preliminary data.</text>
</comment>
<keyword evidence="8" id="KW-1185">Reference proteome</keyword>